<comment type="caution">
    <text evidence="1">The sequence shown here is derived from an EMBL/GenBank/DDBJ whole genome shotgun (WGS) entry which is preliminary data.</text>
</comment>
<reference evidence="1" key="2">
    <citation type="journal article" date="2023" name="Int. J. Mol. Sci.">
        <title>De Novo Assembly and Annotation of 11 Diverse Shrub Willow (Salix) Genomes Reveals Novel Gene Organization in Sex-Linked Regions.</title>
        <authorList>
            <person name="Hyden B."/>
            <person name="Feng K."/>
            <person name="Yates T.B."/>
            <person name="Jawdy S."/>
            <person name="Cereghino C."/>
            <person name="Smart L.B."/>
            <person name="Muchero W."/>
        </authorList>
    </citation>
    <scope>NUCLEOTIDE SEQUENCE</scope>
    <source>
        <tissue evidence="1">Shoot tip</tissue>
    </source>
</reference>
<protein>
    <submittedName>
        <fullName evidence="1">Uncharacterized protein</fullName>
    </submittedName>
</protein>
<reference evidence="1" key="1">
    <citation type="submission" date="2022-11" db="EMBL/GenBank/DDBJ databases">
        <authorList>
            <person name="Hyden B.L."/>
            <person name="Feng K."/>
            <person name="Yates T."/>
            <person name="Jawdy S."/>
            <person name="Smart L.B."/>
            <person name="Muchero W."/>
        </authorList>
    </citation>
    <scope>NUCLEOTIDE SEQUENCE</scope>
    <source>
        <tissue evidence="1">Shoot tip</tissue>
    </source>
</reference>
<organism evidence="1 2">
    <name type="scientific">Salix koriyanagi</name>
    <dbReference type="NCBI Taxonomy" id="2511006"/>
    <lineage>
        <taxon>Eukaryota</taxon>
        <taxon>Viridiplantae</taxon>
        <taxon>Streptophyta</taxon>
        <taxon>Embryophyta</taxon>
        <taxon>Tracheophyta</taxon>
        <taxon>Spermatophyta</taxon>
        <taxon>Magnoliopsida</taxon>
        <taxon>eudicotyledons</taxon>
        <taxon>Gunneridae</taxon>
        <taxon>Pentapetalae</taxon>
        <taxon>rosids</taxon>
        <taxon>fabids</taxon>
        <taxon>Malpighiales</taxon>
        <taxon>Salicaceae</taxon>
        <taxon>Saliceae</taxon>
        <taxon>Salix</taxon>
    </lineage>
</organism>
<dbReference type="Proteomes" id="UP001151752">
    <property type="component" value="Unassembled WGS sequence"/>
</dbReference>
<gene>
    <name evidence="1" type="ORF">OIU74_023045</name>
</gene>
<name>A0A9Q0NR07_9ROSI</name>
<dbReference type="EMBL" id="JAPFFM010000324">
    <property type="protein sequence ID" value="KAJ6674346.1"/>
    <property type="molecule type" value="Genomic_DNA"/>
</dbReference>
<evidence type="ECO:0000313" key="1">
    <source>
        <dbReference type="EMBL" id="KAJ6674346.1"/>
    </source>
</evidence>
<dbReference type="AlphaFoldDB" id="A0A9Q0NR07"/>
<proteinExistence type="predicted"/>
<keyword evidence="2" id="KW-1185">Reference proteome</keyword>
<accession>A0A9Q0NR07</accession>
<sequence length="48" mass="5500">MHLYCIVNVESFHIVCLDRISIFFFLRPVTLPQLGLGRIAEQVQVLVA</sequence>
<evidence type="ECO:0000313" key="2">
    <source>
        <dbReference type="Proteomes" id="UP001151752"/>
    </source>
</evidence>